<evidence type="ECO:0000313" key="4">
    <source>
        <dbReference type="Proteomes" id="UP001327560"/>
    </source>
</evidence>
<protein>
    <recommendedName>
        <fullName evidence="2">Trichome birefringence-like N-terminal domain-containing protein</fullName>
    </recommendedName>
</protein>
<dbReference type="AlphaFoldDB" id="A0AAQ3Q5N2"/>
<keyword evidence="1" id="KW-0812">Transmembrane</keyword>
<gene>
    <name evidence="3" type="ORF">Cni_G05705</name>
</gene>
<name>A0AAQ3Q5N2_9LILI</name>
<feature type="transmembrane region" description="Helical" evidence="1">
    <location>
        <begin position="52"/>
        <end position="72"/>
    </location>
</feature>
<reference evidence="3 4" key="1">
    <citation type="submission" date="2023-10" db="EMBL/GenBank/DDBJ databases">
        <title>Chromosome-scale genome assembly provides insights into flower coloration mechanisms of Canna indica.</title>
        <authorList>
            <person name="Li C."/>
        </authorList>
    </citation>
    <scope>NUCLEOTIDE SEQUENCE [LARGE SCALE GENOMIC DNA]</scope>
    <source>
        <tissue evidence="3">Flower</tissue>
    </source>
</reference>
<keyword evidence="4" id="KW-1185">Reference proteome</keyword>
<evidence type="ECO:0000256" key="1">
    <source>
        <dbReference type="SAM" id="Phobius"/>
    </source>
</evidence>
<keyword evidence="1" id="KW-0472">Membrane</keyword>
<dbReference type="InterPro" id="IPR025846">
    <property type="entry name" value="TBL_N"/>
</dbReference>
<accession>A0AAQ3Q5N2</accession>
<proteinExistence type="predicted"/>
<organism evidence="3 4">
    <name type="scientific">Canna indica</name>
    <name type="common">Indian-shot</name>
    <dbReference type="NCBI Taxonomy" id="4628"/>
    <lineage>
        <taxon>Eukaryota</taxon>
        <taxon>Viridiplantae</taxon>
        <taxon>Streptophyta</taxon>
        <taxon>Embryophyta</taxon>
        <taxon>Tracheophyta</taxon>
        <taxon>Spermatophyta</taxon>
        <taxon>Magnoliopsida</taxon>
        <taxon>Liliopsida</taxon>
        <taxon>Zingiberales</taxon>
        <taxon>Cannaceae</taxon>
        <taxon>Canna</taxon>
    </lineage>
</organism>
<keyword evidence="1" id="KW-1133">Transmembrane helix</keyword>
<dbReference type="Proteomes" id="UP001327560">
    <property type="component" value="Chromosome 2"/>
</dbReference>
<dbReference type="EMBL" id="CP136891">
    <property type="protein sequence ID" value="WOK96997.1"/>
    <property type="molecule type" value="Genomic_DNA"/>
</dbReference>
<feature type="domain" description="Trichome birefringence-like N-terminal" evidence="2">
    <location>
        <begin position="89"/>
        <end position="118"/>
    </location>
</feature>
<evidence type="ECO:0000259" key="2">
    <source>
        <dbReference type="Pfam" id="PF14416"/>
    </source>
</evidence>
<sequence>MNFKFESTRKNLNRLMQRKKVAHSRDDEQGQECEMAANNQFTLKLWSLRYRFNSTVTVFIAFVIVLAIFITIKNGEQAEILAIVGVDEACDLFSDQWVYDNTTYPLYSERGCRFMSEQIVSVELEPDINAKGGKMLSVDDGKEAMKVEEEEEKLTSAVARELWEQKRKMRRS</sequence>
<evidence type="ECO:0000313" key="3">
    <source>
        <dbReference type="EMBL" id="WOK96997.1"/>
    </source>
</evidence>
<dbReference type="Pfam" id="PF14416">
    <property type="entry name" value="PMR5N"/>
    <property type="match status" value="1"/>
</dbReference>